<evidence type="ECO:0000256" key="1">
    <source>
        <dbReference type="SAM" id="MobiDB-lite"/>
    </source>
</evidence>
<dbReference type="Pfam" id="PF21762">
    <property type="entry name" value="DEDDh_C"/>
    <property type="match status" value="1"/>
</dbReference>
<dbReference type="EMBL" id="CP134184">
    <property type="protein sequence ID" value="WPA97134.1"/>
    <property type="molecule type" value="Genomic_DNA"/>
</dbReference>
<proteinExistence type="predicted"/>
<dbReference type="SUPFAM" id="SSF53098">
    <property type="entry name" value="Ribonuclease H-like"/>
    <property type="match status" value="1"/>
</dbReference>
<dbReference type="InterPro" id="IPR048519">
    <property type="entry name" value="Gfd2/YDR514C-like_C"/>
</dbReference>
<dbReference type="GO" id="GO:0003676">
    <property type="term" value="F:nucleic acid binding"/>
    <property type="evidence" value="ECO:0007669"/>
    <property type="project" value="InterPro"/>
</dbReference>
<reference evidence="3 5" key="1">
    <citation type="submission" date="2015-10" db="EMBL/GenBank/DDBJ databases">
        <title>The cercosporin biosynthetic gene cluster was horizontally transferred to several fungal lineages and shown to be expanded in Cercospora beticola based on microsynteny with recipient genomes.</title>
        <authorList>
            <person name="De Jonge R."/>
            <person name="Ebert M.K."/>
            <person name="Suttle J.C."/>
            <person name="Jurick Ii W.M."/>
            <person name="Secor G.A."/>
            <person name="Thomma B.P."/>
            <person name="Van De Peer Y."/>
            <person name="Bolton M.D."/>
        </authorList>
    </citation>
    <scope>NUCLEOTIDE SEQUENCE [LARGE SCALE GENOMIC DNA]</scope>
    <source>
        <strain evidence="3 5">09-40</strain>
    </source>
</reference>
<dbReference type="InterPro" id="IPR040151">
    <property type="entry name" value="Gfd2/YDR514C-like"/>
</dbReference>
<feature type="region of interest" description="Disordered" evidence="1">
    <location>
        <begin position="1"/>
        <end position="42"/>
    </location>
</feature>
<dbReference type="InterPro" id="IPR036397">
    <property type="entry name" value="RNaseH_sf"/>
</dbReference>
<keyword evidence="6" id="KW-1185">Reference proteome</keyword>
<protein>
    <recommendedName>
        <fullName evidence="2">Gfd2/YDR514C-like C-terminal domain-containing protein</fullName>
    </recommendedName>
</protein>
<dbReference type="PANTHER" id="PTHR28083:SF1">
    <property type="entry name" value="GOOD FOR FULL DBP5 ACTIVITY PROTEIN 2"/>
    <property type="match status" value="1"/>
</dbReference>
<feature type="compositionally biased region" description="Basic and acidic residues" evidence="1">
    <location>
        <begin position="610"/>
        <end position="621"/>
    </location>
</feature>
<name>A0A2G5ICH4_CERBT</name>
<dbReference type="PANTHER" id="PTHR28083">
    <property type="entry name" value="GOOD FOR FULL DBP5 ACTIVITY PROTEIN 2"/>
    <property type="match status" value="1"/>
</dbReference>
<sequence length="636" mass="71076">MANRMDLFLEMIGGEEALPRKLTPPPPEEKEEPERPSSIWDTDYQTEMYLNLPRAPGVTEELVRFNYESRPRPFYSGPSSGTSPGKSSGTPSGTLSADVKVPFDVKKGERLPAGTALSPFIAVTKYCYKYVPKQWSQTLATAFFDQDKIYDREWDIYYITTHSHGLHTFVRVDQFQELIDQINAKFQDANIAIDDWQRENGFVLDFTDLPDNLQPRFLGRCTSRATYLSWVAKLQHEPNMVLSTVPTSDRSAEAFKARLDAAAALSKAKQKSNRAKKHAEILVKRQDIVRQAIRGQQYFGLRPANDTELTSPEVASPIAADKPAPYAFDREPVLIALDCEAFERPPHMITEVGLATLDTRDLKGVAPGENGKNWHQFIRGRHIRVLEYQNYKNSDFVQGCSGAFEFGNSEFVSKNSVASVLAASFQEPFSGPMKPDQFPSLPPPGRKGAFNPINSSALTNTGELRNIIVVGHDLAGDVKYCEQLGFHIFNRGNIIDTLDTVDLFKQYMREPNPRSLGSILAHFDLAGWFLHNAGNDAMYTMQVLLAMCVKAASENGTEAEAQKVQENFEKRFEESMEIAKERAQGDAEGWDLVGEDVGVAKKPNQWDFQPKPKDPKGRDRQSGGGLYTMGGAPLDV</sequence>
<dbReference type="Proteomes" id="UP000230605">
    <property type="component" value="Chromosome 1"/>
</dbReference>
<dbReference type="Proteomes" id="UP001302367">
    <property type="component" value="Chromosome 1"/>
</dbReference>
<feature type="region of interest" description="Disordered" evidence="1">
    <location>
        <begin position="600"/>
        <end position="636"/>
    </location>
</feature>
<dbReference type="EMBL" id="LKMD01000100">
    <property type="protein sequence ID" value="PIB02450.1"/>
    <property type="molecule type" value="Genomic_DNA"/>
</dbReference>
<evidence type="ECO:0000259" key="2">
    <source>
        <dbReference type="Pfam" id="PF21762"/>
    </source>
</evidence>
<evidence type="ECO:0000313" key="5">
    <source>
        <dbReference type="Proteomes" id="UP000230605"/>
    </source>
</evidence>
<feature type="compositionally biased region" description="Low complexity" evidence="1">
    <location>
        <begin position="76"/>
        <end position="95"/>
    </location>
</feature>
<reference evidence="4 6" key="2">
    <citation type="submission" date="2023-09" db="EMBL/GenBank/DDBJ databases">
        <title>Complete-Gapless Cercospora beticola genome.</title>
        <authorList>
            <person name="Wyatt N.A."/>
            <person name="Spanner R.E."/>
            <person name="Bolton M.D."/>
        </authorList>
    </citation>
    <scope>NUCLEOTIDE SEQUENCE [LARGE SCALE GENOMIC DNA]</scope>
    <source>
        <strain evidence="4">Cb09-40</strain>
    </source>
</reference>
<gene>
    <name evidence="3" type="ORF">CB0940_01688</name>
    <name evidence="4" type="ORF">RHO25_001742</name>
</gene>
<dbReference type="OrthoDB" id="5953249at2759"/>
<feature type="region of interest" description="Disordered" evidence="1">
    <location>
        <begin position="74"/>
        <end position="95"/>
    </location>
</feature>
<dbReference type="GO" id="GO:0005634">
    <property type="term" value="C:nucleus"/>
    <property type="evidence" value="ECO:0007669"/>
    <property type="project" value="TreeGrafter"/>
</dbReference>
<evidence type="ECO:0000313" key="3">
    <source>
        <dbReference type="EMBL" id="PIB02450.1"/>
    </source>
</evidence>
<dbReference type="Gene3D" id="3.30.420.10">
    <property type="entry name" value="Ribonuclease H-like superfamily/Ribonuclease H"/>
    <property type="match status" value="1"/>
</dbReference>
<evidence type="ECO:0000313" key="4">
    <source>
        <dbReference type="EMBL" id="WPA97134.1"/>
    </source>
</evidence>
<organism evidence="3 5">
    <name type="scientific">Cercospora beticola</name>
    <name type="common">Sugarbeet leaf spot fungus</name>
    <dbReference type="NCBI Taxonomy" id="122368"/>
    <lineage>
        <taxon>Eukaryota</taxon>
        <taxon>Fungi</taxon>
        <taxon>Dikarya</taxon>
        <taxon>Ascomycota</taxon>
        <taxon>Pezizomycotina</taxon>
        <taxon>Dothideomycetes</taxon>
        <taxon>Dothideomycetidae</taxon>
        <taxon>Mycosphaerellales</taxon>
        <taxon>Mycosphaerellaceae</taxon>
        <taxon>Cercospora</taxon>
    </lineage>
</organism>
<accession>A0A2G5ICH4</accession>
<dbReference type="InterPro" id="IPR012337">
    <property type="entry name" value="RNaseH-like_sf"/>
</dbReference>
<evidence type="ECO:0000313" key="6">
    <source>
        <dbReference type="Proteomes" id="UP001302367"/>
    </source>
</evidence>
<feature type="domain" description="Gfd2/YDR514C-like C-terminal" evidence="2">
    <location>
        <begin position="333"/>
        <end position="547"/>
    </location>
</feature>
<dbReference type="AlphaFoldDB" id="A0A2G5ICH4"/>